<organism evidence="1 2">
    <name type="scientific">Oceanithermus desulfurans NBRC 100063</name>
    <dbReference type="NCBI Taxonomy" id="1227550"/>
    <lineage>
        <taxon>Bacteria</taxon>
        <taxon>Thermotogati</taxon>
        <taxon>Deinococcota</taxon>
        <taxon>Deinococci</taxon>
        <taxon>Thermales</taxon>
        <taxon>Thermaceae</taxon>
        <taxon>Oceanithermus</taxon>
    </lineage>
</organism>
<evidence type="ECO:0000313" key="1">
    <source>
        <dbReference type="EMBL" id="GEM90085.1"/>
    </source>
</evidence>
<accession>A0A511RKE5</accession>
<name>A0A511RKE5_9DEIN</name>
<dbReference type="EMBL" id="BJXN01000009">
    <property type="protein sequence ID" value="GEM90085.1"/>
    <property type="molecule type" value="Genomic_DNA"/>
</dbReference>
<proteinExistence type="predicted"/>
<dbReference type="Gene3D" id="1.10.490.110">
    <property type="entry name" value="Uncharacterized conserved protein DUF2267"/>
    <property type="match status" value="1"/>
</dbReference>
<comment type="caution">
    <text evidence="1">The sequence shown here is derived from an EMBL/GenBank/DDBJ whole genome shotgun (WGS) entry which is preliminary data.</text>
</comment>
<dbReference type="AlphaFoldDB" id="A0A511RKE5"/>
<dbReference type="Proteomes" id="UP000321827">
    <property type="component" value="Unassembled WGS sequence"/>
</dbReference>
<evidence type="ECO:0008006" key="3">
    <source>
        <dbReference type="Google" id="ProtNLM"/>
    </source>
</evidence>
<reference evidence="1 2" key="1">
    <citation type="submission" date="2019-07" db="EMBL/GenBank/DDBJ databases">
        <title>Whole genome shotgun sequence of Oceanithermus desulfurans NBRC 100063.</title>
        <authorList>
            <person name="Hosoyama A."/>
            <person name="Uohara A."/>
            <person name="Ohji S."/>
            <person name="Ichikawa N."/>
        </authorList>
    </citation>
    <scope>NUCLEOTIDE SEQUENCE [LARGE SCALE GENOMIC DNA]</scope>
    <source>
        <strain evidence="1 2">NBRC 100063</strain>
    </source>
</reference>
<dbReference type="InterPro" id="IPR018727">
    <property type="entry name" value="DUF2267"/>
</dbReference>
<dbReference type="InterPro" id="IPR038282">
    <property type="entry name" value="DUF2267_sf"/>
</dbReference>
<gene>
    <name evidence="1" type="ORF">ODE01S_15190</name>
</gene>
<dbReference type="Pfam" id="PF10025">
    <property type="entry name" value="DUF2267"/>
    <property type="match status" value="1"/>
</dbReference>
<protein>
    <recommendedName>
        <fullName evidence="3">DUF2267 domain-containing protein</fullName>
    </recommendedName>
</protein>
<sequence>MAATGLAVFDTTLQKTHAWLGEVMQELGTDDRHKAYLALRAVLHALRDRLTVEEVAQLGAQLPMLIRGFYYEGWDPTGKPLKERHKEEFLRHIYNYFKTTRYGEPDVDPEQVARAVFRVLARRVSEGEIEDVVRILPRELRELWPKATAV</sequence>
<dbReference type="RefSeq" id="WP_147147515.1">
    <property type="nucleotide sequence ID" value="NZ_BJXN01000009.1"/>
</dbReference>
<evidence type="ECO:0000313" key="2">
    <source>
        <dbReference type="Proteomes" id="UP000321827"/>
    </source>
</evidence>
<dbReference type="OrthoDB" id="20942at2"/>